<dbReference type="GO" id="GO:0020037">
    <property type="term" value="F:heme binding"/>
    <property type="evidence" value="ECO:0007669"/>
    <property type="project" value="InterPro"/>
</dbReference>
<proteinExistence type="inferred from homology"/>
<dbReference type="SUPFAM" id="SSF48113">
    <property type="entry name" value="Heme-dependent peroxidases"/>
    <property type="match status" value="1"/>
</dbReference>
<organism evidence="13 14">
    <name type="scientific">Oryza sativa subsp. japonica</name>
    <name type="common">Rice</name>
    <dbReference type="NCBI Taxonomy" id="39947"/>
    <lineage>
        <taxon>Eukaryota</taxon>
        <taxon>Viridiplantae</taxon>
        <taxon>Streptophyta</taxon>
        <taxon>Embryophyta</taxon>
        <taxon>Tracheophyta</taxon>
        <taxon>Spermatophyta</taxon>
        <taxon>Magnoliopsida</taxon>
        <taxon>Liliopsida</taxon>
        <taxon>Poales</taxon>
        <taxon>Poaceae</taxon>
        <taxon>BOP clade</taxon>
        <taxon>Oryzoideae</taxon>
        <taxon>Oryzeae</taxon>
        <taxon>Oryzinae</taxon>
        <taxon>Oryza</taxon>
        <taxon>Oryza sativa</taxon>
    </lineage>
</organism>
<dbReference type="GO" id="GO:0140825">
    <property type="term" value="F:lactoperoxidase activity"/>
    <property type="evidence" value="ECO:0007669"/>
    <property type="project" value="UniProtKB-EC"/>
</dbReference>
<dbReference type="Pfam" id="PF00141">
    <property type="entry name" value="peroxidase"/>
    <property type="match status" value="1"/>
</dbReference>
<reference evidence="14" key="2">
    <citation type="journal article" date="2008" name="Nucleic Acids Res.">
        <title>The rice annotation project database (RAP-DB): 2008 update.</title>
        <authorList>
            <consortium name="The rice annotation project (RAP)"/>
        </authorList>
    </citation>
    <scope>GENOME REANNOTATION</scope>
    <source>
        <strain evidence="14">cv. Nipponbare</strain>
    </source>
</reference>
<evidence type="ECO:0000256" key="11">
    <source>
        <dbReference type="RuleBase" id="RU004241"/>
    </source>
</evidence>
<dbReference type="PANTHER" id="PTHR31517:SF84">
    <property type="entry name" value="PEROXIDASE"/>
    <property type="match status" value="1"/>
</dbReference>
<evidence type="ECO:0000256" key="6">
    <source>
        <dbReference type="ARBA" id="ARBA00022837"/>
    </source>
</evidence>
<evidence type="ECO:0000256" key="10">
    <source>
        <dbReference type="PIRSR" id="PIRSR600823-3"/>
    </source>
</evidence>
<evidence type="ECO:0000256" key="5">
    <source>
        <dbReference type="ARBA" id="ARBA00022723"/>
    </source>
</evidence>
<dbReference type="PROSITE" id="PS50873">
    <property type="entry name" value="PEROXIDASE_4"/>
    <property type="match status" value="1"/>
</dbReference>
<keyword evidence="9" id="KW-0376">Hydrogen peroxide</keyword>
<dbReference type="GO" id="GO:0006979">
    <property type="term" value="P:response to oxidative stress"/>
    <property type="evidence" value="ECO:0007669"/>
    <property type="project" value="InterPro"/>
</dbReference>
<dbReference type="AlphaFoldDB" id="Q0JMM9"/>
<dbReference type="InterPro" id="IPR000823">
    <property type="entry name" value="Peroxidase_pln"/>
</dbReference>
<reference evidence="13 14" key="1">
    <citation type="journal article" date="2005" name="Nature">
        <title>The map-based sequence of the rice genome.</title>
        <authorList>
            <consortium name="International rice genome sequencing project (IRGSP)"/>
            <person name="Matsumoto T."/>
            <person name="Wu J."/>
            <person name="Kanamori H."/>
            <person name="Katayose Y."/>
            <person name="Fujisawa M."/>
            <person name="Namiki N."/>
            <person name="Mizuno H."/>
            <person name="Yamamoto K."/>
            <person name="Antonio B.A."/>
            <person name="Baba T."/>
            <person name="Sakata K."/>
            <person name="Nagamura Y."/>
            <person name="Aoki H."/>
            <person name="Arikawa K."/>
            <person name="Arita K."/>
            <person name="Bito T."/>
            <person name="Chiden Y."/>
            <person name="Fujitsuka N."/>
            <person name="Fukunaka R."/>
            <person name="Hamada M."/>
            <person name="Harada C."/>
            <person name="Hayashi A."/>
            <person name="Hijishita S."/>
            <person name="Honda M."/>
            <person name="Hosokawa S."/>
            <person name="Ichikawa Y."/>
            <person name="Idonuma A."/>
            <person name="Iijima M."/>
            <person name="Ikeda M."/>
            <person name="Ikeno M."/>
            <person name="Ito K."/>
            <person name="Ito S."/>
            <person name="Ito T."/>
            <person name="Ito Y."/>
            <person name="Ito Y."/>
            <person name="Iwabuchi A."/>
            <person name="Kamiya K."/>
            <person name="Karasawa W."/>
            <person name="Kurita K."/>
            <person name="Katagiri S."/>
            <person name="Kikuta A."/>
            <person name="Kobayashi H."/>
            <person name="Kobayashi N."/>
            <person name="Machita K."/>
            <person name="Maehara T."/>
            <person name="Masukawa M."/>
            <person name="Mizubayashi T."/>
            <person name="Mukai Y."/>
            <person name="Nagasaki H."/>
            <person name="Nagata Y."/>
            <person name="Naito S."/>
            <person name="Nakashima M."/>
            <person name="Nakama Y."/>
            <person name="Nakamichi Y."/>
            <person name="Nakamura M."/>
            <person name="Meguro A."/>
            <person name="Negishi M."/>
            <person name="Ohta I."/>
            <person name="Ohta T."/>
            <person name="Okamoto M."/>
            <person name="Ono N."/>
            <person name="Saji S."/>
            <person name="Sakaguchi M."/>
            <person name="Sakai K."/>
            <person name="Shibata M."/>
            <person name="Shimokawa T."/>
            <person name="Song J."/>
            <person name="Takazaki Y."/>
            <person name="Terasawa K."/>
            <person name="Tsugane M."/>
            <person name="Tsuji K."/>
            <person name="Ueda S."/>
            <person name="Waki K."/>
            <person name="Yamagata H."/>
            <person name="Yamamoto M."/>
            <person name="Yamamoto S."/>
            <person name="Yamane H."/>
            <person name="Yoshiki S."/>
            <person name="Yoshihara R."/>
            <person name="Yukawa K."/>
            <person name="Zhong H."/>
            <person name="Yano M."/>
            <person name="Yuan Q."/>
            <person name="Ouyang S."/>
            <person name="Liu J."/>
            <person name="Jones K.M."/>
            <person name="Gansberger K."/>
            <person name="Moffat K."/>
            <person name="Hill J."/>
            <person name="Bera J."/>
            <person name="Fadrosh D."/>
            <person name="Jin S."/>
            <person name="Johri S."/>
            <person name="Kim M."/>
            <person name="Overton L."/>
            <person name="Reardon M."/>
            <person name="Tsitrin T."/>
            <person name="Vuong H."/>
            <person name="Weaver B."/>
            <person name="Ciecko A."/>
            <person name="Tallon L."/>
            <person name="Jackson J."/>
            <person name="Pai G."/>
            <person name="Aken S.V."/>
            <person name="Utterback T."/>
            <person name="Reidmuller S."/>
            <person name="Feldblyum T."/>
            <person name="Hsiao J."/>
            <person name="Zismann V."/>
            <person name="Iobst S."/>
            <person name="de Vazeille A.R."/>
            <person name="Buell C.R."/>
            <person name="Ying K."/>
            <person name="Li Y."/>
            <person name="Lu T."/>
            <person name="Huang Y."/>
            <person name="Zhao Q."/>
            <person name="Feng Q."/>
            <person name="Zhang L."/>
            <person name="Zhu J."/>
            <person name="Weng Q."/>
            <person name="Mu J."/>
            <person name="Lu Y."/>
            <person name="Fan D."/>
            <person name="Liu Y."/>
            <person name="Guan J."/>
            <person name="Zhang Y."/>
            <person name="Yu S."/>
            <person name="Liu X."/>
            <person name="Zhang Y."/>
            <person name="Hong G."/>
            <person name="Han B."/>
            <person name="Choisne N."/>
            <person name="Demange N."/>
            <person name="Orjeda G."/>
            <person name="Samain S."/>
            <person name="Cattolico L."/>
            <person name="Pelletier E."/>
            <person name="Couloux A."/>
            <person name="Segurens B."/>
            <person name="Wincker P."/>
            <person name="D'Hont A."/>
            <person name="Scarpelli C."/>
            <person name="Weissenbach J."/>
            <person name="Salanoubat M."/>
            <person name="Quetier F."/>
            <person name="Yu Y."/>
            <person name="Kim H.R."/>
            <person name="Rambo T."/>
            <person name="Currie J."/>
            <person name="Collura K."/>
            <person name="Luo M."/>
            <person name="Yang T."/>
            <person name="Ammiraju J.S.S."/>
            <person name="Engler F."/>
            <person name="Soderlund C."/>
            <person name="Wing R.A."/>
            <person name="Palmer L.E."/>
            <person name="de la Bastide M."/>
            <person name="Spiegel L."/>
            <person name="Nascimento L."/>
            <person name="Zutavern T."/>
            <person name="O'Shaughnessy A."/>
            <person name="Dike S."/>
            <person name="Dedhia N."/>
            <person name="Preston R."/>
            <person name="Balija V."/>
            <person name="McCombie W.R."/>
            <person name="Chow T."/>
            <person name="Chen H."/>
            <person name="Chung M."/>
            <person name="Chen C."/>
            <person name="Shaw J."/>
            <person name="Wu H."/>
            <person name="Hsiao K."/>
            <person name="Chao Y."/>
            <person name="Chu M."/>
            <person name="Cheng C."/>
            <person name="Hour A."/>
            <person name="Lee P."/>
            <person name="Lin S."/>
            <person name="Lin Y."/>
            <person name="Liou J."/>
            <person name="Liu S."/>
            <person name="Hsing Y."/>
            <person name="Raghuvanshi S."/>
            <person name="Mohanty A."/>
            <person name="Bharti A.K."/>
            <person name="Gaur A."/>
            <person name="Gupta V."/>
            <person name="Kumar D."/>
            <person name="Ravi V."/>
            <person name="Vij S."/>
            <person name="Kapur A."/>
            <person name="Khurana P."/>
            <person name="Khurana P."/>
            <person name="Khurana J.P."/>
            <person name="Tyagi A.K."/>
            <person name="Gaikwad K."/>
            <person name="Singh A."/>
            <person name="Dalal V."/>
            <person name="Srivastava S."/>
            <person name="Dixit A."/>
            <person name="Pal A.K."/>
            <person name="Ghazi I.A."/>
            <person name="Yadav M."/>
            <person name="Pandit A."/>
            <person name="Bhargava A."/>
            <person name="Sureshbabu K."/>
            <person name="Batra K."/>
            <person name="Sharma T.R."/>
            <person name="Mohapatra T."/>
            <person name="Singh N.K."/>
            <person name="Messing J."/>
            <person name="Nelson A.B."/>
            <person name="Fuks G."/>
            <person name="Kavchok S."/>
            <person name="Keizer G."/>
            <person name="Linton E."/>
            <person name="Llaca V."/>
            <person name="Song R."/>
            <person name="Tanyolac B."/>
            <person name="Young S."/>
            <person name="Ho-Il K."/>
            <person name="Hahn J.H."/>
            <person name="Sangsakoo G."/>
            <person name="Vanavichit A."/>
            <person name="de Mattos Luiz.A.T."/>
            <person name="Zimmer P.D."/>
            <person name="Malone G."/>
            <person name="Dellagostin O."/>
            <person name="de Oliveira A.C."/>
            <person name="Bevan M."/>
            <person name="Bancroft I."/>
            <person name="Minx P."/>
            <person name="Cordum H."/>
            <person name="Wilson R."/>
            <person name="Cheng Z."/>
            <person name="Jin W."/>
            <person name="Jiang J."/>
            <person name="Leong S.A."/>
            <person name="Iwama H."/>
            <person name="Gojobori T."/>
            <person name="Itoh T."/>
            <person name="Niimura Y."/>
            <person name="Fujii Y."/>
            <person name="Habara T."/>
            <person name="Sakai H."/>
            <person name="Sato Y."/>
            <person name="Wilson G."/>
            <person name="Kumar K."/>
            <person name="McCouch S."/>
            <person name="Juretic N."/>
            <person name="Hoen D."/>
            <person name="Wright S."/>
            <person name="Bruskiewich R."/>
            <person name="Bureau T."/>
            <person name="Miyao A."/>
            <person name="Hirochika H."/>
            <person name="Nishikawa T."/>
            <person name="Kadowaki K."/>
            <person name="Sugiura M."/>
            <person name="Burr B."/>
            <person name="Sasaki T."/>
        </authorList>
    </citation>
    <scope>NUCLEOTIDE SEQUENCE [LARGE SCALE GENOMIC DNA]</scope>
    <source>
        <strain evidence="14">cv. Nipponbare</strain>
    </source>
</reference>
<evidence type="ECO:0000256" key="7">
    <source>
        <dbReference type="ARBA" id="ARBA00023002"/>
    </source>
</evidence>
<dbReference type="InterPro" id="IPR002016">
    <property type="entry name" value="Haem_peroxidase"/>
</dbReference>
<keyword evidence="3" id="KW-0575">Peroxidase</keyword>
<feature type="binding site" evidence="10">
    <location>
        <position position="74"/>
    </location>
    <ligand>
        <name>Ca(2+)</name>
        <dbReference type="ChEBI" id="CHEBI:29108"/>
        <label>2</label>
    </ligand>
</feature>
<comment type="similarity">
    <text evidence="11">Belongs to the peroxidase family.</text>
</comment>
<keyword evidence="5 10" id="KW-0479">Metal-binding</keyword>
<dbReference type="KEGG" id="dosa:Os01g0378100"/>
<dbReference type="Proteomes" id="UP000000763">
    <property type="component" value="Chromosome 1"/>
</dbReference>
<protein>
    <submittedName>
        <fullName evidence="13">Os01g0378100 protein</fullName>
    </submittedName>
</protein>
<keyword evidence="8" id="KW-0408">Iron</keyword>
<dbReference type="GO" id="GO:0046872">
    <property type="term" value="F:metal ion binding"/>
    <property type="evidence" value="ECO:0007669"/>
    <property type="project" value="UniProtKB-KW"/>
</dbReference>
<evidence type="ECO:0000256" key="3">
    <source>
        <dbReference type="ARBA" id="ARBA00022559"/>
    </source>
</evidence>
<dbReference type="PRINTS" id="PR00461">
    <property type="entry name" value="PLPEROXIDASE"/>
</dbReference>
<comment type="cofactor">
    <cofactor evidence="2">
        <name>heme b</name>
        <dbReference type="ChEBI" id="CHEBI:60344"/>
    </cofactor>
</comment>
<evidence type="ECO:0000256" key="2">
    <source>
        <dbReference type="ARBA" id="ARBA00001970"/>
    </source>
</evidence>
<dbReference type="PANTHER" id="PTHR31517">
    <property type="match status" value="1"/>
</dbReference>
<dbReference type="EMBL" id="AP008207">
    <property type="protein sequence ID" value="BAF04999.2"/>
    <property type="molecule type" value="Genomic_DNA"/>
</dbReference>
<evidence type="ECO:0000259" key="12">
    <source>
        <dbReference type="PROSITE" id="PS50873"/>
    </source>
</evidence>
<dbReference type="InterPro" id="IPR010255">
    <property type="entry name" value="Haem_peroxidase_sf"/>
</dbReference>
<keyword evidence="6 10" id="KW-0106">Calcium</keyword>
<name>Q0JMM9_ORYSJ</name>
<dbReference type="GO" id="GO:0042744">
    <property type="term" value="P:hydrogen peroxide catabolic process"/>
    <property type="evidence" value="ECO:0007669"/>
    <property type="project" value="UniProtKB-KW"/>
</dbReference>
<comment type="catalytic activity">
    <reaction evidence="1">
        <text>2 a phenolic donor + H2O2 = 2 a phenolic radical donor + 2 H2O</text>
        <dbReference type="Rhea" id="RHEA:56136"/>
        <dbReference type="ChEBI" id="CHEBI:15377"/>
        <dbReference type="ChEBI" id="CHEBI:16240"/>
        <dbReference type="ChEBI" id="CHEBI:139520"/>
        <dbReference type="ChEBI" id="CHEBI:139521"/>
        <dbReference type="EC" id="1.11.1.7"/>
    </reaction>
</comment>
<sequence length="146" mass="16021">MANLCSNLISSCLAKFRIKISSCKKEKKKHRKICTTAIVCVCVQVQGQCRRNQQDPNDNSTVVPMDPGSSVSFDSHYFVNLKARQGMFTSDATLLTDGRAAALVDKLRDPGVFLDHFKNSIKRMGQIGVLTGAAGQIRKRCNAVNS</sequence>
<evidence type="ECO:0000256" key="8">
    <source>
        <dbReference type="ARBA" id="ARBA00023004"/>
    </source>
</evidence>
<evidence type="ECO:0000313" key="13">
    <source>
        <dbReference type="EMBL" id="BAF04999.2"/>
    </source>
</evidence>
<evidence type="ECO:0000256" key="4">
    <source>
        <dbReference type="ARBA" id="ARBA00022617"/>
    </source>
</evidence>
<evidence type="ECO:0000256" key="1">
    <source>
        <dbReference type="ARBA" id="ARBA00000189"/>
    </source>
</evidence>
<dbReference type="Gene3D" id="1.10.420.10">
    <property type="entry name" value="Peroxidase, domain 2"/>
    <property type="match status" value="1"/>
</dbReference>
<feature type="binding site" evidence="10">
    <location>
        <position position="66"/>
    </location>
    <ligand>
        <name>Ca(2+)</name>
        <dbReference type="ChEBI" id="CHEBI:29108"/>
        <label>2</label>
    </ligand>
</feature>
<feature type="domain" description="Plant heme peroxidase family profile" evidence="12">
    <location>
        <begin position="44"/>
        <end position="145"/>
    </location>
</feature>
<keyword evidence="7" id="KW-0560">Oxidoreductase</keyword>
<keyword evidence="4" id="KW-0349">Heme</keyword>
<evidence type="ECO:0000313" key="14">
    <source>
        <dbReference type="Proteomes" id="UP000000763"/>
    </source>
</evidence>
<gene>
    <name evidence="13" type="ordered locus">Os01g0378100</name>
</gene>
<accession>Q0JMM9</accession>
<evidence type="ECO:0000256" key="9">
    <source>
        <dbReference type="ARBA" id="ARBA00023324"/>
    </source>
</evidence>
<comment type="cofactor">
    <cofactor evidence="10">
        <name>Ca(2+)</name>
        <dbReference type="ChEBI" id="CHEBI:29108"/>
    </cofactor>
    <text evidence="10">Binds 2 calcium ions per subunit.</text>
</comment>